<feature type="compositionally biased region" description="Polar residues" evidence="1">
    <location>
        <begin position="145"/>
        <end position="154"/>
    </location>
</feature>
<evidence type="ECO:0000313" key="2">
    <source>
        <dbReference type="EMBL" id="RDU71445.1"/>
    </source>
</evidence>
<dbReference type="EMBL" id="NXLV01000003">
    <property type="protein sequence ID" value="RDU71445.1"/>
    <property type="molecule type" value="Genomic_DNA"/>
</dbReference>
<dbReference type="RefSeq" id="WP_115569157.1">
    <property type="nucleotide sequence ID" value="NZ_NXLV01000003.1"/>
</dbReference>
<dbReference type="Gene3D" id="1.20.120.1430">
    <property type="entry name" value="HP0721 helical bundle"/>
    <property type="match status" value="1"/>
</dbReference>
<protein>
    <recommendedName>
        <fullName evidence="4">DUF1104 domain-containing protein</fullName>
    </recommendedName>
</protein>
<proteinExistence type="predicted"/>
<dbReference type="InterPro" id="IPR009488">
    <property type="entry name" value="DUF1104"/>
</dbReference>
<evidence type="ECO:0008006" key="4">
    <source>
        <dbReference type="Google" id="ProtNLM"/>
    </source>
</evidence>
<dbReference type="InterPro" id="IPR038310">
    <property type="entry name" value="DUF1104_sf"/>
</dbReference>
<dbReference type="AlphaFoldDB" id="A0A3D8J2S2"/>
<name>A0A3D8J2S2_9HELI</name>
<comment type="caution">
    <text evidence="2">The sequence shown here is derived from an EMBL/GenBank/DDBJ whole genome shotgun (WGS) entry which is preliminary data.</text>
</comment>
<dbReference type="Pfam" id="PF06518">
    <property type="entry name" value="DUF1104"/>
    <property type="match status" value="1"/>
</dbReference>
<feature type="compositionally biased region" description="Basic and acidic residues" evidence="1">
    <location>
        <begin position="119"/>
        <end position="143"/>
    </location>
</feature>
<dbReference type="OrthoDB" id="5328408at2"/>
<evidence type="ECO:0000313" key="3">
    <source>
        <dbReference type="Proteomes" id="UP000257045"/>
    </source>
</evidence>
<reference evidence="2 3" key="1">
    <citation type="submission" date="2018-04" db="EMBL/GenBank/DDBJ databases">
        <title>Novel Campyloabacter and Helicobacter Species and Strains.</title>
        <authorList>
            <person name="Mannion A.J."/>
            <person name="Shen Z."/>
            <person name="Fox J.G."/>
        </authorList>
    </citation>
    <scope>NUCLEOTIDE SEQUENCE [LARGE SCALE GENOMIC DNA]</scope>
    <source>
        <strain evidence="2 3">MIT 04-9366</strain>
    </source>
</reference>
<accession>A0A3D8J2S2</accession>
<sequence length="154" mass="17487">MRKFLSLSLVVAGLVSGVFGVDYSKMSNEELIAQSGKFDPKETLDYFKEVFKRTEKMSEAQIREFRFKLSEERIKAEENMLVKDYRARKKAICAEFQKEFANIKPSKALRSIAKSYCKAEGKRGEGKRGEGKCQGKGKARDRGTCGQSCNQKAY</sequence>
<dbReference type="Proteomes" id="UP000257045">
    <property type="component" value="Unassembled WGS sequence"/>
</dbReference>
<feature type="region of interest" description="Disordered" evidence="1">
    <location>
        <begin position="119"/>
        <end position="154"/>
    </location>
</feature>
<organism evidence="2 3">
    <name type="scientific">Helicobacter brantae</name>
    <dbReference type="NCBI Taxonomy" id="375927"/>
    <lineage>
        <taxon>Bacteria</taxon>
        <taxon>Pseudomonadati</taxon>
        <taxon>Campylobacterota</taxon>
        <taxon>Epsilonproteobacteria</taxon>
        <taxon>Campylobacterales</taxon>
        <taxon>Helicobacteraceae</taxon>
        <taxon>Helicobacter</taxon>
    </lineage>
</organism>
<gene>
    <name evidence="2" type="ORF">CQA58_02560</name>
</gene>
<evidence type="ECO:0000256" key="1">
    <source>
        <dbReference type="SAM" id="MobiDB-lite"/>
    </source>
</evidence>
<keyword evidence="3" id="KW-1185">Reference proteome</keyword>